<evidence type="ECO:0000313" key="5">
    <source>
        <dbReference type="EMBL" id="WNO47561.1"/>
    </source>
</evidence>
<sequence length="572" mass="63761">MTTNSAYSEFEKISLRRKQLQSEGEIPEWYTTQALIMFERKYAFKGETVKGAFERISNTLSKHYTVDTELAKKKFFDIMWKGFLAPSTPVMCNTGTNRGLVVSCAGSYTEDSIVGFYDSYKETAVLSQEGFGTSSYLGDIRPRGSSISRGGEADGVVPVIDSFIDVTSKVSQGNTRRGQCATYLPIDHGDFWELCGYMLKNPASVNIGWMLSAEVISKLQNGDEELIKRFNRVMYLRARTGKGYIWKPDTANRMSPQPVKNSGIPIKASNLCVEIALPQDKNHTFTCVLSSLNLSNWDNFEEDTIFWSIAFLDCVVSEMLNQAEGVKGLEKAVNFTKKSRALGLGALGFHTYLQNKMVPFDGLHAHIYNNIIFSEIQKQSVEATKELGNLFGEPEWCKGTGQRNATVNAIAPNMSSAVLAGSVSQGIEPIVSNCYNQQSAAGELTRMNPALISIMKERGVYSLEVMDDLAINYEGSVQHVDWLTDEEKRVFKTAYEIDQKAIIRMASQRQTKIDQGQSLNLFFKADEDEKYIAEIHKEAIVDPHIKGLYYLRSSRGIKASTGKVVECTACEG</sequence>
<dbReference type="InterPro" id="IPR000788">
    <property type="entry name" value="RNR_lg_C"/>
</dbReference>
<dbReference type="EMBL" id="OR481006">
    <property type="protein sequence ID" value="WNO47561.1"/>
    <property type="molecule type" value="Genomic_DNA"/>
</dbReference>
<dbReference type="GO" id="GO:0005524">
    <property type="term" value="F:ATP binding"/>
    <property type="evidence" value="ECO:0007669"/>
    <property type="project" value="InterPro"/>
</dbReference>
<dbReference type="PANTHER" id="PTHR11573">
    <property type="entry name" value="RIBONUCLEOSIDE-DIPHOSPHATE REDUCTASE LARGE CHAIN"/>
    <property type="match status" value="1"/>
</dbReference>
<accession>A0AA96R3X0</accession>
<dbReference type="PRINTS" id="PR01183">
    <property type="entry name" value="RIBORDTASEM1"/>
</dbReference>
<name>A0AA96R3X0_9CAUD</name>
<comment type="similarity">
    <text evidence="1 2">Belongs to the ribonucleoside diphosphate reductase large chain family.</text>
</comment>
<comment type="function">
    <text evidence="2">Provides the precursors necessary for DNA synthesis. Catalyzes the biosynthesis of deoxyribonucleotides from the corresponding ribonucleotides.</text>
</comment>
<dbReference type="Pfam" id="PF02867">
    <property type="entry name" value="Ribonuc_red_lgC"/>
    <property type="match status" value="3"/>
</dbReference>
<evidence type="ECO:0000259" key="4">
    <source>
        <dbReference type="Pfam" id="PF02867"/>
    </source>
</evidence>
<feature type="domain" description="Ribonucleotide reductase large subunit C-terminal" evidence="4">
    <location>
        <begin position="102"/>
        <end position="195"/>
    </location>
</feature>
<evidence type="ECO:0000259" key="3">
    <source>
        <dbReference type="Pfam" id="PF00317"/>
    </source>
</evidence>
<dbReference type="PANTHER" id="PTHR11573:SF6">
    <property type="entry name" value="RIBONUCLEOSIDE-DIPHOSPHATE REDUCTASE LARGE SUBUNIT"/>
    <property type="match status" value="1"/>
</dbReference>
<evidence type="ECO:0000256" key="2">
    <source>
        <dbReference type="RuleBase" id="RU003410"/>
    </source>
</evidence>
<proteinExistence type="inferred from homology"/>
<dbReference type="SUPFAM" id="SSF51998">
    <property type="entry name" value="PFL-like glycyl radical enzymes"/>
    <property type="match status" value="1"/>
</dbReference>
<dbReference type="GO" id="GO:0004748">
    <property type="term" value="F:ribonucleoside-diphosphate reductase activity, thioredoxin disulfide as acceptor"/>
    <property type="evidence" value="ECO:0007669"/>
    <property type="project" value="UniProtKB-EC"/>
</dbReference>
<dbReference type="InterPro" id="IPR039718">
    <property type="entry name" value="Rrm1"/>
</dbReference>
<feature type="domain" description="Ribonucleotide reductase large subunit N-terminal" evidence="3">
    <location>
        <begin position="30"/>
        <end position="99"/>
    </location>
</feature>
<dbReference type="EC" id="1.17.4.1" evidence="2"/>
<keyword evidence="2 5" id="KW-0560">Oxidoreductase</keyword>
<keyword evidence="2" id="KW-0215">Deoxyribonucleotide synthesis</keyword>
<comment type="catalytic activity">
    <reaction evidence="2">
        <text>a 2'-deoxyribonucleoside 5'-diphosphate + [thioredoxin]-disulfide + H2O = a ribonucleoside 5'-diphosphate + [thioredoxin]-dithiol</text>
        <dbReference type="Rhea" id="RHEA:23252"/>
        <dbReference type="Rhea" id="RHEA-COMP:10698"/>
        <dbReference type="Rhea" id="RHEA-COMP:10700"/>
        <dbReference type="ChEBI" id="CHEBI:15377"/>
        <dbReference type="ChEBI" id="CHEBI:29950"/>
        <dbReference type="ChEBI" id="CHEBI:50058"/>
        <dbReference type="ChEBI" id="CHEBI:57930"/>
        <dbReference type="ChEBI" id="CHEBI:73316"/>
        <dbReference type="EC" id="1.17.4.1"/>
    </reaction>
</comment>
<dbReference type="Gene3D" id="3.20.70.20">
    <property type="match status" value="1"/>
</dbReference>
<dbReference type="NCBIfam" id="TIGR02510">
    <property type="entry name" value="NrdE-prime"/>
    <property type="match status" value="1"/>
</dbReference>
<protein>
    <recommendedName>
        <fullName evidence="2">Ribonucleoside-diphosphate reductase</fullName>
        <ecNumber evidence="2">1.17.4.1</ecNumber>
    </recommendedName>
</protein>
<organism evidence="5">
    <name type="scientific">Staphylococcus phage vB_VibM_10AMN12</name>
    <dbReference type="NCBI Taxonomy" id="3076785"/>
    <lineage>
        <taxon>Viruses</taxon>
        <taxon>Duplodnaviria</taxon>
        <taxon>Heunggongvirae</taxon>
        <taxon>Uroviricota</taxon>
        <taxon>Caudoviricetes</taxon>
    </lineage>
</organism>
<dbReference type="Pfam" id="PF00317">
    <property type="entry name" value="Ribonuc_red_lgN"/>
    <property type="match status" value="1"/>
</dbReference>
<reference evidence="5" key="1">
    <citation type="submission" date="2023-08" db="EMBL/GenBank/DDBJ databases">
        <authorList>
            <person name="Nazir A."/>
        </authorList>
    </citation>
    <scope>NUCLEOTIDE SEQUENCE</scope>
</reference>
<feature type="domain" description="Ribonucleotide reductase large subunit C-terminal" evidence="4">
    <location>
        <begin position="398"/>
        <end position="550"/>
    </location>
</feature>
<feature type="domain" description="Ribonucleotide reductase large subunit C-terminal" evidence="4">
    <location>
        <begin position="230"/>
        <end position="389"/>
    </location>
</feature>
<evidence type="ECO:0000256" key="1">
    <source>
        <dbReference type="ARBA" id="ARBA00010406"/>
    </source>
</evidence>
<dbReference type="GO" id="GO:0009263">
    <property type="term" value="P:deoxyribonucleotide biosynthetic process"/>
    <property type="evidence" value="ECO:0007669"/>
    <property type="project" value="UniProtKB-KW"/>
</dbReference>
<dbReference type="InterPro" id="IPR013509">
    <property type="entry name" value="RNR_lsu_N"/>
</dbReference>
<dbReference type="InterPro" id="IPR013350">
    <property type="entry name" value="RNR_alpha"/>
</dbReference>